<dbReference type="AlphaFoldDB" id="A0A1F6CSV1"/>
<sequence>MNVLVTGISGLGRSALFEGLGPEVNLFDVGQEMEQIARERGLPYSERTILRANPVTLGALRAAAVERIVSQLNLARNAQRLNLVSVHSIFMLRDGFREGLRAADVKAIAPSFIVTLIDGPQQVHDRLREHPGEYFHLSVESIVRWQEFEAFFSGHLAQQFHARHYVAPVNQRETFRALLMDRGKKVVYASYPMTHLPPEDLPLIRRFVDLLNAHFIVFDPASIEGSHNLRSYYTSADLRSIASHTVVRDLDWFIGVNADAVVAYWPTVVFSSGMNDELRYAYESGKETILVTERPKDRALPNLSPFTTYKSKLFWSSEDFAAYLRLSPELQEVYAWIQEEVGDIMRLQKETGTPTTKEMFKETCAAVCRYNLSEGRFEELRAQVEGLADRIYEAWTPLMASMTAGGG</sequence>
<dbReference type="SUPFAM" id="SSF52309">
    <property type="entry name" value="N-(deoxy)ribosyltransferase-like"/>
    <property type="match status" value="1"/>
</dbReference>
<dbReference type="Gene3D" id="3.40.50.300">
    <property type="entry name" value="P-loop containing nucleotide triphosphate hydrolases"/>
    <property type="match status" value="1"/>
</dbReference>
<reference evidence="1 2" key="1">
    <citation type="journal article" date="2016" name="Nat. Commun.">
        <title>Thousands of microbial genomes shed light on interconnected biogeochemical processes in an aquifer system.</title>
        <authorList>
            <person name="Anantharaman K."/>
            <person name="Brown C.T."/>
            <person name="Hug L.A."/>
            <person name="Sharon I."/>
            <person name="Castelle C.J."/>
            <person name="Probst A.J."/>
            <person name="Thomas B.C."/>
            <person name="Singh A."/>
            <person name="Wilkins M.J."/>
            <person name="Karaoz U."/>
            <person name="Brodie E.L."/>
            <person name="Williams K.H."/>
            <person name="Hubbard S.S."/>
            <person name="Banfield J.F."/>
        </authorList>
    </citation>
    <scope>NUCLEOTIDE SEQUENCE [LARGE SCALE GENOMIC DNA]</scope>
    <source>
        <strain evidence="2">RIFCSPLOWO2_12_FULL_64_10</strain>
    </source>
</reference>
<dbReference type="InterPro" id="IPR027417">
    <property type="entry name" value="P-loop_NTPase"/>
</dbReference>
<comment type="caution">
    <text evidence="1">The sequence shown here is derived from an EMBL/GenBank/DDBJ whole genome shotgun (WGS) entry which is preliminary data.</text>
</comment>
<accession>A0A1F6CSV1</accession>
<dbReference type="Proteomes" id="UP000178606">
    <property type="component" value="Unassembled WGS sequence"/>
</dbReference>
<organism evidence="1 2">
    <name type="scientific">Handelsmanbacteria sp. (strain RIFCSPLOWO2_12_FULL_64_10)</name>
    <dbReference type="NCBI Taxonomy" id="1817868"/>
    <lineage>
        <taxon>Bacteria</taxon>
        <taxon>Candidatus Handelsmaniibacteriota</taxon>
    </lineage>
</organism>
<protein>
    <submittedName>
        <fullName evidence="1">Uncharacterized protein</fullName>
    </submittedName>
</protein>
<evidence type="ECO:0000313" key="2">
    <source>
        <dbReference type="Proteomes" id="UP000178606"/>
    </source>
</evidence>
<proteinExistence type="predicted"/>
<name>A0A1F6CSV1_HANXR</name>
<dbReference type="EMBL" id="MFKF01000153">
    <property type="protein sequence ID" value="OGG52205.1"/>
    <property type="molecule type" value="Genomic_DNA"/>
</dbReference>
<dbReference type="Gene3D" id="3.40.50.450">
    <property type="match status" value="1"/>
</dbReference>
<evidence type="ECO:0000313" key="1">
    <source>
        <dbReference type="EMBL" id="OGG52205.1"/>
    </source>
</evidence>
<gene>
    <name evidence="1" type="ORF">A3F84_03850</name>
</gene>